<evidence type="ECO:0000256" key="1">
    <source>
        <dbReference type="ARBA" id="ARBA00022741"/>
    </source>
</evidence>
<dbReference type="InterPro" id="IPR030828">
    <property type="entry name" value="HTH_TyrR"/>
</dbReference>
<protein>
    <recommendedName>
        <fullName evidence="7">HTH-type transcriptional regulatory protein TyrR</fullName>
    </recommendedName>
</protein>
<dbReference type="GO" id="GO:0006355">
    <property type="term" value="P:regulation of DNA-templated transcription"/>
    <property type="evidence" value="ECO:0007669"/>
    <property type="project" value="InterPro"/>
</dbReference>
<dbReference type="Proteomes" id="UP000199409">
    <property type="component" value="Unassembled WGS sequence"/>
</dbReference>
<dbReference type="InterPro" id="IPR027417">
    <property type="entry name" value="P-loop_NTPase"/>
</dbReference>
<dbReference type="InterPro" id="IPR025944">
    <property type="entry name" value="Sigma_54_int_dom_CS"/>
</dbReference>
<evidence type="ECO:0000256" key="3">
    <source>
        <dbReference type="ARBA" id="ARBA00022840"/>
    </source>
</evidence>
<dbReference type="InterPro" id="IPR035965">
    <property type="entry name" value="PAS-like_dom_sf"/>
</dbReference>
<dbReference type="SMART" id="SM00091">
    <property type="entry name" value="PAS"/>
    <property type="match status" value="1"/>
</dbReference>
<dbReference type="EMBL" id="FNQN01000012">
    <property type="protein sequence ID" value="SEA78463.1"/>
    <property type="molecule type" value="Genomic_DNA"/>
</dbReference>
<dbReference type="InterPro" id="IPR058031">
    <property type="entry name" value="AAA_lid_NorR"/>
</dbReference>
<evidence type="ECO:0000256" key="2">
    <source>
        <dbReference type="ARBA" id="ARBA00022797"/>
    </source>
</evidence>
<name>A0A1H4E097_9BACT</name>
<feature type="domain" description="PAS" evidence="10">
    <location>
        <begin position="137"/>
        <end position="186"/>
    </location>
</feature>
<evidence type="ECO:0000256" key="7">
    <source>
        <dbReference type="ARBA" id="ARBA00029500"/>
    </source>
</evidence>
<dbReference type="InterPro" id="IPR025943">
    <property type="entry name" value="Sigma_54_int_dom_ATP-bd_2"/>
</dbReference>
<dbReference type="SUPFAM" id="SSF55785">
    <property type="entry name" value="PYP-like sensor domain (PAS domain)"/>
    <property type="match status" value="1"/>
</dbReference>
<dbReference type="Pfam" id="PF13426">
    <property type="entry name" value="PAS_9"/>
    <property type="match status" value="1"/>
</dbReference>
<keyword evidence="1" id="KW-0547">Nucleotide-binding</keyword>
<evidence type="ECO:0000259" key="11">
    <source>
        <dbReference type="PROSITE" id="PS50113"/>
    </source>
</evidence>
<dbReference type="SUPFAM" id="SSF52540">
    <property type="entry name" value="P-loop containing nucleoside triphosphate hydrolases"/>
    <property type="match status" value="1"/>
</dbReference>
<keyword evidence="13" id="KW-1185">Reference proteome</keyword>
<dbReference type="CDD" id="cd00009">
    <property type="entry name" value="AAA"/>
    <property type="match status" value="1"/>
</dbReference>
<dbReference type="SUPFAM" id="SSF46689">
    <property type="entry name" value="Homeodomain-like"/>
    <property type="match status" value="1"/>
</dbReference>
<accession>A0A1H4E097</accession>
<dbReference type="Gene3D" id="3.30.450.20">
    <property type="entry name" value="PAS domain"/>
    <property type="match status" value="1"/>
</dbReference>
<dbReference type="InterPro" id="IPR000700">
    <property type="entry name" value="PAS-assoc_C"/>
</dbReference>
<dbReference type="GO" id="GO:0003677">
    <property type="term" value="F:DNA binding"/>
    <property type="evidence" value="ECO:0007669"/>
    <property type="project" value="UniProtKB-KW"/>
</dbReference>
<dbReference type="CDD" id="cd00130">
    <property type="entry name" value="PAS"/>
    <property type="match status" value="1"/>
</dbReference>
<gene>
    <name evidence="12" type="ORF">SAMN05660420_03186</name>
</gene>
<evidence type="ECO:0000256" key="6">
    <source>
        <dbReference type="ARBA" id="ARBA00023163"/>
    </source>
</evidence>
<evidence type="ECO:0000256" key="5">
    <source>
        <dbReference type="ARBA" id="ARBA00023125"/>
    </source>
</evidence>
<dbReference type="NCBIfam" id="TIGR00229">
    <property type="entry name" value="sensory_box"/>
    <property type="match status" value="1"/>
</dbReference>
<keyword evidence="2" id="KW-0058">Aromatic hydrocarbons catabolism</keyword>
<dbReference type="Gene3D" id="1.10.10.60">
    <property type="entry name" value="Homeodomain-like"/>
    <property type="match status" value="1"/>
</dbReference>
<keyword evidence="3" id="KW-0067">ATP-binding</keyword>
<dbReference type="AlphaFoldDB" id="A0A1H4E097"/>
<evidence type="ECO:0000313" key="12">
    <source>
        <dbReference type="EMBL" id="SEA78463.1"/>
    </source>
</evidence>
<dbReference type="SMART" id="SM00382">
    <property type="entry name" value="AAA"/>
    <property type="match status" value="1"/>
</dbReference>
<dbReference type="PROSITE" id="PS00676">
    <property type="entry name" value="SIGMA54_INTERACT_2"/>
    <property type="match status" value="1"/>
</dbReference>
<dbReference type="Pfam" id="PF00158">
    <property type="entry name" value="Sigma54_activat"/>
    <property type="match status" value="1"/>
</dbReference>
<dbReference type="PROSITE" id="PS50112">
    <property type="entry name" value="PAS"/>
    <property type="match status" value="1"/>
</dbReference>
<reference evidence="12 13" key="1">
    <citation type="submission" date="2016-10" db="EMBL/GenBank/DDBJ databases">
        <authorList>
            <person name="de Groot N.N."/>
        </authorList>
    </citation>
    <scope>NUCLEOTIDE SEQUENCE [LARGE SCALE GENOMIC DNA]</scope>
    <source>
        <strain evidence="12 13">DSM 7343</strain>
    </source>
</reference>
<feature type="domain" description="Sigma-54 factor interaction" evidence="9">
    <location>
        <begin position="277"/>
        <end position="505"/>
    </location>
</feature>
<evidence type="ECO:0000259" key="10">
    <source>
        <dbReference type="PROSITE" id="PS50112"/>
    </source>
</evidence>
<evidence type="ECO:0000259" key="9">
    <source>
        <dbReference type="PROSITE" id="PS50045"/>
    </source>
</evidence>
<evidence type="ECO:0000313" key="13">
    <source>
        <dbReference type="Proteomes" id="UP000199409"/>
    </source>
</evidence>
<keyword evidence="4" id="KW-0805">Transcription regulation</keyword>
<dbReference type="PANTHER" id="PTHR32071">
    <property type="entry name" value="TRANSCRIPTIONAL REGULATORY PROTEIN"/>
    <property type="match status" value="1"/>
</dbReference>
<dbReference type="Gene3D" id="1.10.8.60">
    <property type="match status" value="1"/>
</dbReference>
<dbReference type="Gene3D" id="3.40.50.300">
    <property type="entry name" value="P-loop containing nucleotide triphosphate hydrolases"/>
    <property type="match status" value="1"/>
</dbReference>
<feature type="coiled-coil region" evidence="8">
    <location>
        <begin position="236"/>
        <end position="270"/>
    </location>
</feature>
<dbReference type="PANTHER" id="PTHR32071:SF57">
    <property type="entry name" value="C4-DICARBOXYLATE TRANSPORT TRANSCRIPTIONAL REGULATORY PROTEIN DCTD"/>
    <property type="match status" value="1"/>
</dbReference>
<proteinExistence type="predicted"/>
<keyword evidence="8" id="KW-0175">Coiled coil</keyword>
<dbReference type="FunFam" id="3.40.50.300:FF:000006">
    <property type="entry name" value="DNA-binding transcriptional regulator NtrC"/>
    <property type="match status" value="1"/>
</dbReference>
<sequence length="594" mass="66590">MPIPKIPPLPSHKTEQWSSPPQMFQDLSVAGILVTDKAGIVLSSQGFARKILRVKKGIPLEQALPQLWPKVKRTLQDLKRRQEESISIETEVNFLTWIEPIVYDSICDGIICFFIEHLKIPELLSQLSSFQDLTGVLNTIIDSSADGLWVSDSQGIIIRINPASERISDVKAEDIIGRSTQELIDLGIIKRSVFEEVINSKKVVSYLTQSANGRKFIATGTPVFDVSGDVVRVVVSERDVSEIDRLQRELEEQEAIKDEFRHKIAEMQQTNLSSQQVIAKSPCMVKALSQAIRVSNVDSSVLILGESGVGKGLFADLIHKNSRRAEKPIIKINCGAIPESLIEAELFGYEKGAFTGAQAQKPGHFEFADGGTLFLDEIAELPLSAQVKLLHFLEDGQITRVGGTTGRTVDVRVLAATHRNLEEMVENKSFRLDLYYRLNVIPIYVPSVRERKDCVLPLLRYYLDFYAEKVGCKRRLSLAATDALLSYKFPGNVRQLMNICERLVVMSETELVDLQDLPSDVFSSQKKQGRSSAVQLPENIALREAIEKVERSILKRSYAKHRNQYKMAALLGVTQATIARKLKKYGISKHVDYE</sequence>
<dbReference type="InterPro" id="IPR003593">
    <property type="entry name" value="AAA+_ATPase"/>
</dbReference>
<dbReference type="PROSITE" id="PS50045">
    <property type="entry name" value="SIGMA54_INTERACT_4"/>
    <property type="match status" value="1"/>
</dbReference>
<feature type="domain" description="PAC" evidence="11">
    <location>
        <begin position="202"/>
        <end position="252"/>
    </location>
</feature>
<dbReference type="PROSITE" id="PS00688">
    <property type="entry name" value="SIGMA54_INTERACT_3"/>
    <property type="match status" value="1"/>
</dbReference>
<dbReference type="InterPro" id="IPR009057">
    <property type="entry name" value="Homeodomain-like_sf"/>
</dbReference>
<organism evidence="12 13">
    <name type="scientific">Desulfuromusa kysingii</name>
    <dbReference type="NCBI Taxonomy" id="37625"/>
    <lineage>
        <taxon>Bacteria</taxon>
        <taxon>Pseudomonadati</taxon>
        <taxon>Thermodesulfobacteriota</taxon>
        <taxon>Desulfuromonadia</taxon>
        <taxon>Desulfuromonadales</taxon>
        <taxon>Geopsychrobacteraceae</taxon>
        <taxon>Desulfuromusa</taxon>
    </lineage>
</organism>
<dbReference type="PROSITE" id="PS50113">
    <property type="entry name" value="PAC"/>
    <property type="match status" value="1"/>
</dbReference>
<dbReference type="NCBIfam" id="TIGR04381">
    <property type="entry name" value="HTH_TypR"/>
    <property type="match status" value="1"/>
</dbReference>
<dbReference type="Pfam" id="PF18024">
    <property type="entry name" value="HTH_50"/>
    <property type="match status" value="1"/>
</dbReference>
<evidence type="ECO:0000256" key="4">
    <source>
        <dbReference type="ARBA" id="ARBA00023015"/>
    </source>
</evidence>
<dbReference type="PROSITE" id="PS00675">
    <property type="entry name" value="SIGMA54_INTERACT_1"/>
    <property type="match status" value="1"/>
</dbReference>
<keyword evidence="6" id="KW-0804">Transcription</keyword>
<dbReference type="InterPro" id="IPR000014">
    <property type="entry name" value="PAS"/>
</dbReference>
<dbReference type="InterPro" id="IPR025662">
    <property type="entry name" value="Sigma_54_int_dom_ATP-bd_1"/>
</dbReference>
<dbReference type="Pfam" id="PF25601">
    <property type="entry name" value="AAA_lid_14"/>
    <property type="match status" value="1"/>
</dbReference>
<dbReference type="GO" id="GO:0005524">
    <property type="term" value="F:ATP binding"/>
    <property type="evidence" value="ECO:0007669"/>
    <property type="project" value="UniProtKB-KW"/>
</dbReference>
<keyword evidence="5" id="KW-0238">DNA-binding</keyword>
<dbReference type="InterPro" id="IPR002078">
    <property type="entry name" value="Sigma_54_int"/>
</dbReference>
<evidence type="ECO:0000256" key="8">
    <source>
        <dbReference type="SAM" id="Coils"/>
    </source>
</evidence>
<dbReference type="STRING" id="37625.SAMN05660420_03186"/>